<sequence length="98" mass="10622">MLYAIIARDKPNNVDRRKALRPTHLEHLKSAGDQIVCAGALYDESDQPSGSLVVIEAADLGAAKALAAADPFVTEGVFDSYEVIRWNWAINNPTGRGQ</sequence>
<feature type="domain" description="YCII-related" evidence="2">
    <location>
        <begin position="1"/>
        <end position="87"/>
    </location>
</feature>
<evidence type="ECO:0000256" key="1">
    <source>
        <dbReference type="ARBA" id="ARBA00007689"/>
    </source>
</evidence>
<dbReference type="Proteomes" id="UP001220530">
    <property type="component" value="Chromosome"/>
</dbReference>
<evidence type="ECO:0000313" key="3">
    <source>
        <dbReference type="EMBL" id="WDR01737.1"/>
    </source>
</evidence>
<name>A0ABY7YKM4_9HYPH</name>
<dbReference type="EMBL" id="CP118246">
    <property type="protein sequence ID" value="WDR01737.1"/>
    <property type="molecule type" value="Genomic_DNA"/>
</dbReference>
<dbReference type="RefSeq" id="WP_282218147.1">
    <property type="nucleotide sequence ID" value="NZ_CP118246.1"/>
</dbReference>
<dbReference type="SUPFAM" id="SSF54909">
    <property type="entry name" value="Dimeric alpha+beta barrel"/>
    <property type="match status" value="1"/>
</dbReference>
<proteinExistence type="inferred from homology"/>
<dbReference type="PANTHER" id="PTHR33606:SF3">
    <property type="entry name" value="PROTEIN YCII"/>
    <property type="match status" value="1"/>
</dbReference>
<dbReference type="PANTHER" id="PTHR33606">
    <property type="entry name" value="PROTEIN YCII"/>
    <property type="match status" value="1"/>
</dbReference>
<dbReference type="InterPro" id="IPR005545">
    <property type="entry name" value="YCII"/>
</dbReference>
<keyword evidence="4" id="KW-1185">Reference proteome</keyword>
<organism evidence="3 4">
    <name type="scientific">Devosia algicola</name>
    <dbReference type="NCBI Taxonomy" id="3026418"/>
    <lineage>
        <taxon>Bacteria</taxon>
        <taxon>Pseudomonadati</taxon>
        <taxon>Pseudomonadota</taxon>
        <taxon>Alphaproteobacteria</taxon>
        <taxon>Hyphomicrobiales</taxon>
        <taxon>Devosiaceae</taxon>
        <taxon>Devosia</taxon>
    </lineage>
</organism>
<evidence type="ECO:0000259" key="2">
    <source>
        <dbReference type="Pfam" id="PF03795"/>
    </source>
</evidence>
<evidence type="ECO:0000313" key="4">
    <source>
        <dbReference type="Proteomes" id="UP001220530"/>
    </source>
</evidence>
<dbReference type="Gene3D" id="3.30.70.1060">
    <property type="entry name" value="Dimeric alpha+beta barrel"/>
    <property type="match status" value="1"/>
</dbReference>
<reference evidence="3 4" key="1">
    <citation type="submission" date="2023-02" db="EMBL/GenBank/DDBJ databases">
        <title>Devosia algicola sp. nov., isolated from the phycosphere of marine algae.</title>
        <authorList>
            <person name="Kim J.M."/>
            <person name="Lee J.K."/>
            <person name="Choi B.J."/>
            <person name="Bayburt H."/>
            <person name="Jeon C.O."/>
        </authorList>
    </citation>
    <scope>NUCLEOTIDE SEQUENCE [LARGE SCALE GENOMIC DNA]</scope>
    <source>
        <strain evidence="3 4">G20-9</strain>
    </source>
</reference>
<accession>A0ABY7YKM4</accession>
<comment type="similarity">
    <text evidence="1">Belongs to the YciI family.</text>
</comment>
<dbReference type="Pfam" id="PF03795">
    <property type="entry name" value="YCII"/>
    <property type="match status" value="1"/>
</dbReference>
<gene>
    <name evidence="3" type="ORF">PSQ19_13430</name>
</gene>
<dbReference type="InterPro" id="IPR011008">
    <property type="entry name" value="Dimeric_a/b-barrel"/>
</dbReference>
<dbReference type="InterPro" id="IPR051807">
    <property type="entry name" value="Sec-metab_biosynth-assoc"/>
</dbReference>
<protein>
    <submittedName>
        <fullName evidence="3">YciI family protein</fullName>
    </submittedName>
</protein>